<dbReference type="InterPro" id="IPR003450">
    <property type="entry name" value="Replication_origin-bd"/>
</dbReference>
<organism evidence="3">
    <name type="scientific">viral metagenome</name>
    <dbReference type="NCBI Taxonomy" id="1070528"/>
    <lineage>
        <taxon>unclassified sequences</taxon>
        <taxon>metagenomes</taxon>
        <taxon>organismal metagenomes</taxon>
    </lineage>
</organism>
<dbReference type="InterPro" id="IPR027417">
    <property type="entry name" value="P-loop_NTPase"/>
</dbReference>
<feature type="domain" description="Replication origin-binding protein" evidence="2">
    <location>
        <begin position="617"/>
        <end position="751"/>
    </location>
</feature>
<evidence type="ECO:0000256" key="1">
    <source>
        <dbReference type="SAM" id="MobiDB-lite"/>
    </source>
</evidence>
<proteinExistence type="predicted"/>
<dbReference type="GO" id="GO:0005524">
    <property type="term" value="F:ATP binding"/>
    <property type="evidence" value="ECO:0007669"/>
    <property type="project" value="InterPro"/>
</dbReference>
<evidence type="ECO:0000259" key="2">
    <source>
        <dbReference type="Pfam" id="PF02399"/>
    </source>
</evidence>
<reference evidence="3" key="1">
    <citation type="journal article" date="2020" name="Nature">
        <title>Giant virus diversity and host interactions through global metagenomics.</title>
        <authorList>
            <person name="Schulz F."/>
            <person name="Roux S."/>
            <person name="Paez-Espino D."/>
            <person name="Jungbluth S."/>
            <person name="Walsh D.A."/>
            <person name="Denef V.J."/>
            <person name="McMahon K.D."/>
            <person name="Konstantinidis K.T."/>
            <person name="Eloe-Fadrosh E.A."/>
            <person name="Kyrpides N.C."/>
            <person name="Woyke T."/>
        </authorList>
    </citation>
    <scope>NUCLEOTIDE SEQUENCE</scope>
    <source>
        <strain evidence="3">GVMAG-M-3300023184-186</strain>
    </source>
</reference>
<feature type="compositionally biased region" description="Basic and acidic residues" evidence="1">
    <location>
        <begin position="93"/>
        <end position="112"/>
    </location>
</feature>
<dbReference type="GO" id="GO:0003688">
    <property type="term" value="F:DNA replication origin binding"/>
    <property type="evidence" value="ECO:0007669"/>
    <property type="project" value="InterPro"/>
</dbReference>
<dbReference type="EMBL" id="MN740066">
    <property type="protein sequence ID" value="QHT86319.1"/>
    <property type="molecule type" value="Genomic_DNA"/>
</dbReference>
<dbReference type="GO" id="GO:0006260">
    <property type="term" value="P:DNA replication"/>
    <property type="evidence" value="ECO:0007669"/>
    <property type="project" value="InterPro"/>
</dbReference>
<feature type="domain" description="Replication origin-binding protein" evidence="2">
    <location>
        <begin position="439"/>
        <end position="599"/>
    </location>
</feature>
<evidence type="ECO:0000313" key="3">
    <source>
        <dbReference type="EMBL" id="QHT86319.1"/>
    </source>
</evidence>
<dbReference type="Pfam" id="PF02399">
    <property type="entry name" value="Herpes_ori_bp"/>
    <property type="match status" value="2"/>
</dbReference>
<name>A0A6C0I0M1_9ZZZZ</name>
<protein>
    <recommendedName>
        <fullName evidence="2">Replication origin-binding protein domain-containing protein</fullName>
    </recommendedName>
</protein>
<feature type="region of interest" description="Disordered" evidence="1">
    <location>
        <begin position="93"/>
        <end position="114"/>
    </location>
</feature>
<dbReference type="AlphaFoldDB" id="A0A6C0I0M1"/>
<accession>A0A6C0I0M1</accession>
<sequence>MEVFTYLVDKDKHSVYSKYTTKETLKEKIIIRDEHKNNYIVFNTYDDYITHWKTTPDNEKCFHEVIFGFKEQKIKFDLDILCDFNAEEVANAKEENAKDAEGSSNGEKKENASADTYTTPEHLIYEINTIIEVIISQFYNLYNININYDNIILASSSGRISSKKWKYSFHIIINNYLVNDNDDAIYFTACVYKNLSEDLQKYIDINVNKKIQNFRLLGCKKLSSLRFKKICEEDEFSAKLRNISYKDTIITNSDNCIVLPKINNTELSHLPVKVINDKYINAAIKWIEKNNLVNDHRIRCINGNIISYNRINNIEKCRICNRVHDNDNSLYIRVQLIKKNIISIIEYCHRSSPNKYNTLAAALSIADNTASNTTASNTADNTASNTTASNTADTTTDIADNISYLQKVLNKVLLMSNVEDNIYGENQTIYNSEYMEPYPIEPNTLCVKAPMGCGKTKALRDYLNNYFTDDIFPQTIRFLTFRQTFAKSLKGAFGDFTLYSDISGDINNTHKRVIIQVESLHRLIINSYLSNGVDLLILDEVESILAQFNSGLHRHFNAAFAIFTWMIANANKVICIDANLSDRTINTLKRMRPKHDIYCHNNIFKKEVDNIYKLTNNNTQWLSLMFTYLKNDKRVVLPTNSISEAKIYKQLIEESFPNKKIQLYSSEMLISEKNEHFSNVDMYWSNLDVLIYTPTCSAGISFELEHFDVVFAYMTDGSCDVETCRQMLMRVRNLKLKAYYIHFPPYSANLGNYPTTIEDIIDQLRNRKLALYKDIDQTNLQFEYKENGDIVYFESNYYYLWLENVRIENLSKNNFIERFISHTVETGATIEILPELVKAAANAANATMSENYKNIKVNIKEMLATEIELAKDINQEELIDIQNRRLSQQDVQIAELHACEKYYLKDTYKIKDNKFINRDFVLLYNLEDVKKVFKYLSKICAYSTIEESLQELQKRDFIAHSSIGTFNANTPYREGLEYSQLVKYKHTYTNHLSIQELIKICGFHFTDIFKKESPSLDIDIINNNLRINLLNIEKYLLLIIGEIKISKFFSDIKSIIKKLKNEVNIEIFIKKIIKLLNFGLRNFYGIEIKKNKDDKYSLLMWKTAMMFYFIIDSAEMEEDNKAEDIYKPTIIQNLLIMK</sequence>
<dbReference type="SUPFAM" id="SSF52540">
    <property type="entry name" value="P-loop containing nucleoside triphosphate hydrolases"/>
    <property type="match status" value="1"/>
</dbReference>